<dbReference type="EMBL" id="EQ973797">
    <property type="protein sequence ID" value="EEF46629.1"/>
    <property type="molecule type" value="Genomic_DNA"/>
</dbReference>
<evidence type="ECO:0000313" key="3">
    <source>
        <dbReference type="Proteomes" id="UP000008311"/>
    </source>
</evidence>
<evidence type="ECO:0000256" key="1">
    <source>
        <dbReference type="SAM" id="MobiDB-lite"/>
    </source>
</evidence>
<proteinExistence type="predicted"/>
<evidence type="ECO:0000313" key="2">
    <source>
        <dbReference type="EMBL" id="EEF46629.1"/>
    </source>
</evidence>
<organism evidence="2 3">
    <name type="scientific">Ricinus communis</name>
    <name type="common">Castor bean</name>
    <dbReference type="NCBI Taxonomy" id="3988"/>
    <lineage>
        <taxon>Eukaryota</taxon>
        <taxon>Viridiplantae</taxon>
        <taxon>Streptophyta</taxon>
        <taxon>Embryophyta</taxon>
        <taxon>Tracheophyta</taxon>
        <taxon>Spermatophyta</taxon>
        <taxon>Magnoliopsida</taxon>
        <taxon>eudicotyledons</taxon>
        <taxon>Gunneridae</taxon>
        <taxon>Pentapetalae</taxon>
        <taxon>rosids</taxon>
        <taxon>fabids</taxon>
        <taxon>Malpighiales</taxon>
        <taxon>Euphorbiaceae</taxon>
        <taxon>Acalyphoideae</taxon>
        <taxon>Acalypheae</taxon>
        <taxon>Ricinus</taxon>
    </lineage>
</organism>
<sequence>MDSSKSLHNETQRMVDDSKITDLDTRRRANLLPNNNNTHAPTYLAMMVNSRLLEDYVFAAALPLPKTLKEKEDRLGREQKRKSETRREQNTSSEQREENALGRVGPLDI</sequence>
<feature type="compositionally biased region" description="Basic and acidic residues" evidence="1">
    <location>
        <begin position="67"/>
        <end position="100"/>
    </location>
</feature>
<feature type="compositionally biased region" description="Basic and acidic residues" evidence="1">
    <location>
        <begin position="1"/>
        <end position="27"/>
    </location>
</feature>
<gene>
    <name evidence="2" type="ORF">RCOM_1543230</name>
</gene>
<accession>B9RPX1</accession>
<feature type="region of interest" description="Disordered" evidence="1">
    <location>
        <begin position="1"/>
        <end position="40"/>
    </location>
</feature>
<dbReference type="AlphaFoldDB" id="B9RPX1"/>
<protein>
    <submittedName>
        <fullName evidence="2">Uncharacterized protein</fullName>
    </submittedName>
</protein>
<name>B9RPX1_RICCO</name>
<feature type="compositionally biased region" description="Low complexity" evidence="1">
    <location>
        <begin position="30"/>
        <end position="40"/>
    </location>
</feature>
<dbReference type="InParanoid" id="B9RPX1"/>
<feature type="region of interest" description="Disordered" evidence="1">
    <location>
        <begin position="67"/>
        <end position="109"/>
    </location>
</feature>
<reference evidence="3" key="1">
    <citation type="journal article" date="2010" name="Nat. Biotechnol.">
        <title>Draft genome sequence of the oilseed species Ricinus communis.</title>
        <authorList>
            <person name="Chan A.P."/>
            <person name="Crabtree J."/>
            <person name="Zhao Q."/>
            <person name="Lorenzi H."/>
            <person name="Orvis J."/>
            <person name="Puiu D."/>
            <person name="Melake-Berhan A."/>
            <person name="Jones K.M."/>
            <person name="Redman J."/>
            <person name="Chen G."/>
            <person name="Cahoon E.B."/>
            <person name="Gedil M."/>
            <person name="Stanke M."/>
            <person name="Haas B.J."/>
            <person name="Wortman J.R."/>
            <person name="Fraser-Liggett C.M."/>
            <person name="Ravel J."/>
            <person name="Rabinowicz P.D."/>
        </authorList>
    </citation>
    <scope>NUCLEOTIDE SEQUENCE [LARGE SCALE GENOMIC DNA]</scope>
    <source>
        <strain evidence="3">cv. Hale</strain>
    </source>
</reference>
<keyword evidence="3" id="KW-1185">Reference proteome</keyword>
<dbReference type="Proteomes" id="UP000008311">
    <property type="component" value="Unassembled WGS sequence"/>
</dbReference>